<name>A0ABV1RA76_9HYPH</name>
<sequence length="62" mass="5967">MAPAARVAVVAGGCSWDVKGVLQHVGGVTGAVSVYAGGTAVDADDKTVSRGGTDHAEAVAVT</sequence>
<accession>A0ABV1RA76</accession>
<keyword evidence="7" id="KW-1185">Reference proteome</keyword>
<comment type="catalytic activity">
    <reaction evidence="4">
        <text>[thioredoxin]-disulfide + L-methionine + H2O = L-methionine (S)-S-oxide + [thioredoxin]-dithiol</text>
        <dbReference type="Rhea" id="RHEA:19993"/>
        <dbReference type="Rhea" id="RHEA-COMP:10698"/>
        <dbReference type="Rhea" id="RHEA-COMP:10700"/>
        <dbReference type="ChEBI" id="CHEBI:15377"/>
        <dbReference type="ChEBI" id="CHEBI:29950"/>
        <dbReference type="ChEBI" id="CHEBI:50058"/>
        <dbReference type="ChEBI" id="CHEBI:57844"/>
        <dbReference type="ChEBI" id="CHEBI:58772"/>
        <dbReference type="EC" id="1.8.4.11"/>
    </reaction>
</comment>
<dbReference type="InterPro" id="IPR002569">
    <property type="entry name" value="Met_Sox_Rdtase_MsrA_dom"/>
</dbReference>
<organism evidence="6 7">
    <name type="scientific">Methylobacterium brachiatum</name>
    <dbReference type="NCBI Taxonomy" id="269660"/>
    <lineage>
        <taxon>Bacteria</taxon>
        <taxon>Pseudomonadati</taxon>
        <taxon>Pseudomonadota</taxon>
        <taxon>Alphaproteobacteria</taxon>
        <taxon>Hyphomicrobiales</taxon>
        <taxon>Methylobacteriaceae</taxon>
        <taxon>Methylobacterium</taxon>
    </lineage>
</organism>
<dbReference type="SUPFAM" id="SSF55068">
    <property type="entry name" value="Peptide methionine sulfoxide reductase"/>
    <property type="match status" value="1"/>
</dbReference>
<evidence type="ECO:0000256" key="3">
    <source>
        <dbReference type="ARBA" id="ARBA00047806"/>
    </source>
</evidence>
<evidence type="ECO:0000259" key="5">
    <source>
        <dbReference type="Pfam" id="PF01625"/>
    </source>
</evidence>
<evidence type="ECO:0000313" key="7">
    <source>
        <dbReference type="Proteomes" id="UP001432995"/>
    </source>
</evidence>
<dbReference type="EC" id="1.8.4.11" evidence="1"/>
<dbReference type="EMBL" id="JBELQD010000054">
    <property type="protein sequence ID" value="MER2291690.1"/>
    <property type="molecule type" value="Genomic_DNA"/>
</dbReference>
<evidence type="ECO:0000313" key="6">
    <source>
        <dbReference type="EMBL" id="MER2291690.1"/>
    </source>
</evidence>
<gene>
    <name evidence="6" type="ORF">ABS770_25875</name>
</gene>
<proteinExistence type="predicted"/>
<dbReference type="GO" id="GO:0008113">
    <property type="term" value="F:peptide-methionine (S)-S-oxide reductase activity"/>
    <property type="evidence" value="ECO:0007669"/>
    <property type="project" value="UniProtKB-EC"/>
</dbReference>
<protein>
    <recommendedName>
        <fullName evidence="1">peptide-methionine (S)-S-oxide reductase</fullName>
        <ecNumber evidence="1">1.8.4.11</ecNumber>
    </recommendedName>
</protein>
<dbReference type="Pfam" id="PF01625">
    <property type="entry name" value="PMSR"/>
    <property type="match status" value="1"/>
</dbReference>
<reference evidence="6" key="1">
    <citation type="submission" date="2024-06" db="EMBL/GenBank/DDBJ databases">
        <authorList>
            <person name="Campbell A.G."/>
        </authorList>
    </citation>
    <scope>NUCLEOTIDE SEQUENCE</scope>
    <source>
        <strain evidence="6">EM17</strain>
    </source>
</reference>
<dbReference type="RefSeq" id="WP_244424102.1">
    <property type="nucleotide sequence ID" value="NZ_JBELQD010000054.1"/>
</dbReference>
<evidence type="ECO:0000256" key="2">
    <source>
        <dbReference type="ARBA" id="ARBA00023002"/>
    </source>
</evidence>
<evidence type="ECO:0000256" key="1">
    <source>
        <dbReference type="ARBA" id="ARBA00012502"/>
    </source>
</evidence>
<feature type="domain" description="Peptide methionine sulphoxide reductase MsrA" evidence="5">
    <location>
        <begin position="8"/>
        <end position="62"/>
    </location>
</feature>
<dbReference type="Proteomes" id="UP001432995">
    <property type="component" value="Unassembled WGS sequence"/>
</dbReference>
<keyword evidence="2 6" id="KW-0560">Oxidoreductase</keyword>
<comment type="caution">
    <text evidence="6">The sequence shown here is derived from an EMBL/GenBank/DDBJ whole genome shotgun (WGS) entry which is preliminary data.</text>
</comment>
<dbReference type="InterPro" id="IPR036509">
    <property type="entry name" value="Met_Sox_Rdtase_MsrA_sf"/>
</dbReference>
<evidence type="ECO:0000256" key="4">
    <source>
        <dbReference type="ARBA" id="ARBA00048782"/>
    </source>
</evidence>
<dbReference type="Gene3D" id="3.30.1060.10">
    <property type="entry name" value="Peptide methionine sulphoxide reductase MsrA"/>
    <property type="match status" value="1"/>
</dbReference>
<comment type="catalytic activity">
    <reaction evidence="3">
        <text>L-methionyl-[protein] + [thioredoxin]-disulfide + H2O = L-methionyl-(S)-S-oxide-[protein] + [thioredoxin]-dithiol</text>
        <dbReference type="Rhea" id="RHEA:14217"/>
        <dbReference type="Rhea" id="RHEA-COMP:10698"/>
        <dbReference type="Rhea" id="RHEA-COMP:10700"/>
        <dbReference type="Rhea" id="RHEA-COMP:12313"/>
        <dbReference type="Rhea" id="RHEA-COMP:12315"/>
        <dbReference type="ChEBI" id="CHEBI:15377"/>
        <dbReference type="ChEBI" id="CHEBI:16044"/>
        <dbReference type="ChEBI" id="CHEBI:29950"/>
        <dbReference type="ChEBI" id="CHEBI:44120"/>
        <dbReference type="ChEBI" id="CHEBI:50058"/>
        <dbReference type="EC" id="1.8.4.11"/>
    </reaction>
</comment>